<evidence type="ECO:0000313" key="4">
    <source>
        <dbReference type="Proteomes" id="UP000430634"/>
    </source>
</evidence>
<keyword evidence="5" id="KW-1185">Reference proteome</keyword>
<name>A0A6I3T0J3_9BURK</name>
<accession>A0A6I3T0J3</accession>
<reference evidence="2" key="4">
    <citation type="submission" date="2024-05" db="EMBL/GenBank/DDBJ databases">
        <authorList>
            <person name="Sun Q."/>
            <person name="Zhou Y."/>
        </authorList>
    </citation>
    <scope>NUCLEOTIDE SEQUENCE</scope>
    <source>
        <strain evidence="2">CGMCC 1.15931</strain>
    </source>
</reference>
<dbReference type="Proteomes" id="UP000622638">
    <property type="component" value="Unassembled WGS sequence"/>
</dbReference>
<sequence>MSTPQMPNIPGAAAMTDTLDFVKNLWGSMGVPGMSLPGLATPTLSVDDLDKKISDLKAVESWLNLNAAMLRSSIQALEVQRHTIATLKTMGQTMAEAMQQSARQDKSLFEANPYAAAFFPQSDPKAAKPEAAKTPAPAPKPAEDAKAAKPDAAAAAAAQMANPAAWWNMLQEQFKQAVTSAMVADPAGKVSPTAPVPTSQDNTAGQAGGTPDAALDGDKGIGAARRAAAAKKAGPKPKE</sequence>
<evidence type="ECO:0000313" key="5">
    <source>
        <dbReference type="Proteomes" id="UP000622638"/>
    </source>
</evidence>
<dbReference type="OrthoDB" id="8566581at2"/>
<dbReference type="InterPro" id="IPR050026">
    <property type="entry name" value="PHA_gran_PhaM_N"/>
</dbReference>
<feature type="region of interest" description="Disordered" evidence="1">
    <location>
        <begin position="121"/>
        <end position="154"/>
    </location>
</feature>
<evidence type="ECO:0000256" key="1">
    <source>
        <dbReference type="SAM" id="MobiDB-lite"/>
    </source>
</evidence>
<comment type="caution">
    <text evidence="3">The sequence shown here is derived from an EMBL/GenBank/DDBJ whole genome shotgun (WGS) entry which is preliminary data.</text>
</comment>
<reference evidence="5" key="2">
    <citation type="journal article" date="2019" name="Int. J. Syst. Evol. Microbiol.">
        <title>The Global Catalogue of Microorganisms (GCM) 10K type strain sequencing project: providing services to taxonomists for standard genome sequencing and annotation.</title>
        <authorList>
            <consortium name="The Broad Institute Genomics Platform"/>
            <consortium name="The Broad Institute Genome Sequencing Center for Infectious Disease"/>
            <person name="Wu L."/>
            <person name="Ma J."/>
        </authorList>
    </citation>
    <scope>NUCLEOTIDE SEQUENCE [LARGE SCALE GENOMIC DNA]</scope>
    <source>
        <strain evidence="5">CGMCC 1.15931</strain>
    </source>
</reference>
<organism evidence="3 4">
    <name type="scientific">Pseudoduganella buxea</name>
    <dbReference type="NCBI Taxonomy" id="1949069"/>
    <lineage>
        <taxon>Bacteria</taxon>
        <taxon>Pseudomonadati</taxon>
        <taxon>Pseudomonadota</taxon>
        <taxon>Betaproteobacteria</taxon>
        <taxon>Burkholderiales</taxon>
        <taxon>Oxalobacteraceae</taxon>
        <taxon>Telluria group</taxon>
        <taxon>Pseudoduganella</taxon>
    </lineage>
</organism>
<dbReference type="AlphaFoldDB" id="A0A6I3T0J3"/>
<protein>
    <submittedName>
        <fullName evidence="3">Uncharacterized protein</fullName>
    </submittedName>
</protein>
<dbReference type="EMBL" id="BMKG01000011">
    <property type="protein sequence ID" value="GGC05596.1"/>
    <property type="molecule type" value="Genomic_DNA"/>
</dbReference>
<reference evidence="2" key="1">
    <citation type="journal article" date="2014" name="Int. J. Syst. Evol. Microbiol.">
        <title>Complete genome of a new Firmicutes species belonging to the dominant human colonic microbiota ('Ruminococcus bicirculans') reveals two chromosomes and a selective capacity to utilize plant glucans.</title>
        <authorList>
            <consortium name="NISC Comparative Sequencing Program"/>
            <person name="Wegmann U."/>
            <person name="Louis P."/>
            <person name="Goesmann A."/>
            <person name="Henrissat B."/>
            <person name="Duncan S.H."/>
            <person name="Flint H.J."/>
        </authorList>
    </citation>
    <scope>NUCLEOTIDE SEQUENCE</scope>
    <source>
        <strain evidence="2">CGMCC 1.15931</strain>
    </source>
</reference>
<gene>
    <name evidence="2" type="ORF">GCM10011572_29320</name>
    <name evidence="3" type="ORF">GM672_16965</name>
</gene>
<proteinExistence type="predicted"/>
<feature type="compositionally biased region" description="Low complexity" evidence="1">
    <location>
        <begin position="222"/>
        <end position="232"/>
    </location>
</feature>
<dbReference type="EMBL" id="WNKZ01000051">
    <property type="protein sequence ID" value="MTV54425.1"/>
    <property type="molecule type" value="Genomic_DNA"/>
</dbReference>
<dbReference type="Proteomes" id="UP000430634">
    <property type="component" value="Unassembled WGS sequence"/>
</dbReference>
<evidence type="ECO:0000313" key="3">
    <source>
        <dbReference type="EMBL" id="MTV54425.1"/>
    </source>
</evidence>
<reference evidence="3 4" key="3">
    <citation type="submission" date="2019-11" db="EMBL/GenBank/DDBJ databases">
        <title>Type strains purchased from KCTC, JCM and DSMZ.</title>
        <authorList>
            <person name="Lu H."/>
        </authorList>
    </citation>
    <scope>NUCLEOTIDE SEQUENCE [LARGE SCALE GENOMIC DNA]</scope>
    <source>
        <strain evidence="3 4">KCTC 52429</strain>
    </source>
</reference>
<evidence type="ECO:0000313" key="2">
    <source>
        <dbReference type="EMBL" id="GGC05596.1"/>
    </source>
</evidence>
<dbReference type="RefSeq" id="WP_155471720.1">
    <property type="nucleotide sequence ID" value="NZ_BMKG01000011.1"/>
</dbReference>
<feature type="region of interest" description="Disordered" evidence="1">
    <location>
        <begin position="186"/>
        <end position="239"/>
    </location>
</feature>
<dbReference type="NCBIfam" id="NF043076">
    <property type="entry name" value="PHA_gran_PhaM"/>
    <property type="match status" value="1"/>
</dbReference>
<feature type="compositionally biased region" description="Polar residues" evidence="1">
    <location>
        <begin position="196"/>
        <end position="205"/>
    </location>
</feature>